<gene>
    <name evidence="2" type="ORF">GBAR_LOCUS29295</name>
</gene>
<comment type="caution">
    <text evidence="2">The sequence shown here is derived from an EMBL/GenBank/DDBJ whole genome shotgun (WGS) entry which is preliminary data.</text>
</comment>
<reference evidence="2" key="1">
    <citation type="submission" date="2023-03" db="EMBL/GenBank/DDBJ databases">
        <authorList>
            <person name="Steffen K."/>
            <person name="Cardenas P."/>
        </authorList>
    </citation>
    <scope>NUCLEOTIDE SEQUENCE</scope>
</reference>
<dbReference type="Proteomes" id="UP001174909">
    <property type="component" value="Unassembled WGS sequence"/>
</dbReference>
<accession>A0AA35TV00</accession>
<evidence type="ECO:0000256" key="1">
    <source>
        <dbReference type="SAM" id="MobiDB-lite"/>
    </source>
</evidence>
<protein>
    <submittedName>
        <fullName evidence="2">Uncharacterized protein</fullName>
    </submittedName>
</protein>
<evidence type="ECO:0000313" key="2">
    <source>
        <dbReference type="EMBL" id="CAI8053572.1"/>
    </source>
</evidence>
<proteinExistence type="predicted"/>
<sequence>VSLCLCGLDTRTGPRPQLQCVAGHSETQKHVHDNRAGVPSVATCPSPPSPKKQISKEHQSWETRFCLPVYWLL</sequence>
<organism evidence="2 3">
    <name type="scientific">Geodia barretti</name>
    <name type="common">Barrett's horny sponge</name>
    <dbReference type="NCBI Taxonomy" id="519541"/>
    <lineage>
        <taxon>Eukaryota</taxon>
        <taxon>Metazoa</taxon>
        <taxon>Porifera</taxon>
        <taxon>Demospongiae</taxon>
        <taxon>Heteroscleromorpha</taxon>
        <taxon>Tetractinellida</taxon>
        <taxon>Astrophorina</taxon>
        <taxon>Geodiidae</taxon>
        <taxon>Geodia</taxon>
    </lineage>
</organism>
<name>A0AA35TV00_GEOBA</name>
<feature type="non-terminal residue" evidence="2">
    <location>
        <position position="1"/>
    </location>
</feature>
<evidence type="ECO:0000313" key="3">
    <source>
        <dbReference type="Proteomes" id="UP001174909"/>
    </source>
</evidence>
<keyword evidence="3" id="KW-1185">Reference proteome</keyword>
<dbReference type="EMBL" id="CASHTH010004105">
    <property type="protein sequence ID" value="CAI8053572.1"/>
    <property type="molecule type" value="Genomic_DNA"/>
</dbReference>
<feature type="region of interest" description="Disordered" evidence="1">
    <location>
        <begin position="32"/>
        <end position="56"/>
    </location>
</feature>
<dbReference type="AlphaFoldDB" id="A0AA35TV00"/>